<proteinExistence type="predicted"/>
<evidence type="ECO:0000313" key="2">
    <source>
        <dbReference type="Proteomes" id="UP000184192"/>
    </source>
</evidence>
<accession>A0A1M6K3H6</accession>
<dbReference type="EMBL" id="FQZN01000034">
    <property type="protein sequence ID" value="SHJ53465.1"/>
    <property type="molecule type" value="Genomic_DNA"/>
</dbReference>
<gene>
    <name evidence="1" type="ORF">SAMN05444350_1348</name>
</gene>
<organism evidence="1 2">
    <name type="scientific">Bacteroides stercorirosoris</name>
    <dbReference type="NCBI Taxonomy" id="871324"/>
    <lineage>
        <taxon>Bacteria</taxon>
        <taxon>Pseudomonadati</taxon>
        <taxon>Bacteroidota</taxon>
        <taxon>Bacteroidia</taxon>
        <taxon>Bacteroidales</taxon>
        <taxon>Bacteroidaceae</taxon>
        <taxon>Bacteroides</taxon>
    </lineage>
</organism>
<keyword evidence="2" id="KW-1185">Reference proteome</keyword>
<evidence type="ECO:0000313" key="1">
    <source>
        <dbReference type="EMBL" id="SHJ53465.1"/>
    </source>
</evidence>
<dbReference type="Proteomes" id="UP000184192">
    <property type="component" value="Unassembled WGS sequence"/>
</dbReference>
<protein>
    <submittedName>
        <fullName evidence="1">Uncharacterized protein</fullName>
    </submittedName>
</protein>
<dbReference type="AlphaFoldDB" id="A0A1M6K3H6"/>
<reference evidence="2" key="1">
    <citation type="submission" date="2016-11" db="EMBL/GenBank/DDBJ databases">
        <authorList>
            <person name="Varghese N."/>
            <person name="Submissions S."/>
        </authorList>
    </citation>
    <scope>NUCLEOTIDE SEQUENCE [LARGE SCALE GENOMIC DNA]</scope>
    <source>
        <strain evidence="2">DSM 26884</strain>
    </source>
</reference>
<sequence>MMKHRSLLLLTFLFYIMTDVNSQNFIHPGLLHSQSSLERIRELVRNKSQPAYGSFNIM</sequence>
<name>A0A1M6K3H6_9BACE</name>